<dbReference type="Ensembl" id="ENSCINT00000032629.1">
    <property type="protein sequence ID" value="ENSCINP00000035410.1"/>
    <property type="gene ID" value="ENSCING00000022031.1"/>
</dbReference>
<dbReference type="AlphaFoldDB" id="H2Y0H6"/>
<reference evidence="1" key="3">
    <citation type="submission" date="2025-09" db="UniProtKB">
        <authorList>
            <consortium name="Ensembl"/>
        </authorList>
    </citation>
    <scope>IDENTIFICATION</scope>
</reference>
<gene>
    <name evidence="1" type="primary">LOC100181523</name>
</gene>
<dbReference type="InterPro" id="IPR028790">
    <property type="entry name" value="MKKS"/>
</dbReference>
<dbReference type="Gene3D" id="1.10.560.10">
    <property type="entry name" value="GroEL-like equatorial domain"/>
    <property type="match status" value="1"/>
</dbReference>
<dbReference type="Proteomes" id="UP000008144">
    <property type="component" value="Unassembled WGS sequence"/>
</dbReference>
<dbReference type="GO" id="GO:0006457">
    <property type="term" value="P:protein folding"/>
    <property type="evidence" value="ECO:0007669"/>
    <property type="project" value="InterPro"/>
</dbReference>
<dbReference type="InterPro" id="IPR027413">
    <property type="entry name" value="GROEL-like_equatorial_sf"/>
</dbReference>
<dbReference type="PANTHER" id="PTHR46787">
    <property type="entry name" value="SYNDROMES PUTATIVE CHAPERONIN-RELATED"/>
    <property type="match status" value="1"/>
</dbReference>
<accession>H2Y0H6</accession>
<name>H2Y0H6_CIOIN</name>
<dbReference type="GO" id="GO:0051082">
    <property type="term" value="F:unfolded protein binding"/>
    <property type="evidence" value="ECO:0007669"/>
    <property type="project" value="InterPro"/>
</dbReference>
<dbReference type="PANTHER" id="PTHR46787:SF1">
    <property type="entry name" value="MOLECULAR CHAPERONE MKKS"/>
    <property type="match status" value="1"/>
</dbReference>
<protein>
    <submittedName>
        <fullName evidence="1">McKusick-Kaufman/Bardet-Biedl syndromes putative chaperonin</fullName>
    </submittedName>
</protein>
<dbReference type="InParanoid" id="H2Y0H6"/>
<dbReference type="HOGENOM" id="CLU_2020372_0_0_1"/>
<evidence type="ECO:0000313" key="1">
    <source>
        <dbReference type="Ensembl" id="ENSCINP00000035410.1"/>
    </source>
</evidence>
<evidence type="ECO:0000313" key="2">
    <source>
        <dbReference type="Proteomes" id="UP000008144"/>
    </source>
</evidence>
<keyword evidence="2" id="KW-1185">Reference proteome</keyword>
<dbReference type="SUPFAM" id="SSF48592">
    <property type="entry name" value="GroEL equatorial domain-like"/>
    <property type="match status" value="1"/>
</dbReference>
<sequence length="123" mass="13929">RTSQAIEHDVRHICTAALHTFWQTVNSQKVLPGGGKLEIEIARNLRRIYSNQNTHTDIPCTKSQFLICLENFCSVFDHIGHMLHDSPNNCPVIQDCYTSKYNAIMVAVQTACMVLGIQFHITD</sequence>
<reference evidence="2" key="1">
    <citation type="journal article" date="2002" name="Science">
        <title>The draft genome of Ciona intestinalis: insights into chordate and vertebrate origins.</title>
        <authorList>
            <person name="Dehal P."/>
            <person name="Satou Y."/>
            <person name="Campbell R.K."/>
            <person name="Chapman J."/>
            <person name="Degnan B."/>
            <person name="De Tomaso A."/>
            <person name="Davidson B."/>
            <person name="Di Gregorio A."/>
            <person name="Gelpke M."/>
            <person name="Goodstein D.M."/>
            <person name="Harafuji N."/>
            <person name="Hastings K.E."/>
            <person name="Ho I."/>
            <person name="Hotta K."/>
            <person name="Huang W."/>
            <person name="Kawashima T."/>
            <person name="Lemaire P."/>
            <person name="Martinez D."/>
            <person name="Meinertzhagen I.A."/>
            <person name="Necula S."/>
            <person name="Nonaka M."/>
            <person name="Putnam N."/>
            <person name="Rash S."/>
            <person name="Saiga H."/>
            <person name="Satake M."/>
            <person name="Terry A."/>
            <person name="Yamada L."/>
            <person name="Wang H.G."/>
            <person name="Awazu S."/>
            <person name="Azumi K."/>
            <person name="Boore J."/>
            <person name="Branno M."/>
            <person name="Chin-Bow S."/>
            <person name="DeSantis R."/>
            <person name="Doyle S."/>
            <person name="Francino P."/>
            <person name="Keys D.N."/>
            <person name="Haga S."/>
            <person name="Hayashi H."/>
            <person name="Hino K."/>
            <person name="Imai K.S."/>
            <person name="Inaba K."/>
            <person name="Kano S."/>
            <person name="Kobayashi K."/>
            <person name="Kobayashi M."/>
            <person name="Lee B.I."/>
            <person name="Makabe K.W."/>
            <person name="Manohar C."/>
            <person name="Matassi G."/>
            <person name="Medina M."/>
            <person name="Mochizuki Y."/>
            <person name="Mount S."/>
            <person name="Morishita T."/>
            <person name="Miura S."/>
            <person name="Nakayama A."/>
            <person name="Nishizaka S."/>
            <person name="Nomoto H."/>
            <person name="Ohta F."/>
            <person name="Oishi K."/>
            <person name="Rigoutsos I."/>
            <person name="Sano M."/>
            <person name="Sasaki A."/>
            <person name="Sasakura Y."/>
            <person name="Shoguchi E."/>
            <person name="Shin-i T."/>
            <person name="Spagnuolo A."/>
            <person name="Stainier D."/>
            <person name="Suzuki M.M."/>
            <person name="Tassy O."/>
            <person name="Takatori N."/>
            <person name="Tokuoka M."/>
            <person name="Yagi K."/>
            <person name="Yoshizaki F."/>
            <person name="Wada S."/>
            <person name="Zhang C."/>
            <person name="Hyatt P.D."/>
            <person name="Larimer F."/>
            <person name="Detter C."/>
            <person name="Doggett N."/>
            <person name="Glavina T."/>
            <person name="Hawkins T."/>
            <person name="Richardson P."/>
            <person name="Lucas S."/>
            <person name="Kohara Y."/>
            <person name="Levine M."/>
            <person name="Satoh N."/>
            <person name="Rokhsar D.S."/>
        </authorList>
    </citation>
    <scope>NUCLEOTIDE SEQUENCE [LARGE SCALE GENOMIC DNA]</scope>
</reference>
<dbReference type="GO" id="GO:0060271">
    <property type="term" value="P:cilium assembly"/>
    <property type="evidence" value="ECO:0007669"/>
    <property type="project" value="InterPro"/>
</dbReference>
<organism evidence="1 2">
    <name type="scientific">Ciona intestinalis</name>
    <name type="common">Transparent sea squirt</name>
    <name type="synonym">Ascidia intestinalis</name>
    <dbReference type="NCBI Taxonomy" id="7719"/>
    <lineage>
        <taxon>Eukaryota</taxon>
        <taxon>Metazoa</taxon>
        <taxon>Chordata</taxon>
        <taxon>Tunicata</taxon>
        <taxon>Ascidiacea</taxon>
        <taxon>Phlebobranchia</taxon>
        <taxon>Cionidae</taxon>
        <taxon>Ciona</taxon>
    </lineage>
</organism>
<proteinExistence type="predicted"/>
<reference evidence="1" key="2">
    <citation type="submission" date="2025-08" db="UniProtKB">
        <authorList>
            <consortium name="Ensembl"/>
        </authorList>
    </citation>
    <scope>IDENTIFICATION</scope>
</reference>